<evidence type="ECO:0000313" key="2">
    <source>
        <dbReference type="Proteomes" id="UP000548326"/>
    </source>
</evidence>
<dbReference type="EMBL" id="JACHCA010000013">
    <property type="protein sequence ID" value="MBB6130092.1"/>
    <property type="molecule type" value="Genomic_DNA"/>
</dbReference>
<proteinExistence type="predicted"/>
<dbReference type="Proteomes" id="UP000548326">
    <property type="component" value="Unassembled WGS sequence"/>
</dbReference>
<comment type="caution">
    <text evidence="1">The sequence shown here is derived from an EMBL/GenBank/DDBJ whole genome shotgun (WGS) entry which is preliminary data.</text>
</comment>
<gene>
    <name evidence="1" type="ORF">HDF22_004231</name>
</gene>
<dbReference type="RefSeq" id="WP_183589014.1">
    <property type="nucleotide sequence ID" value="NZ_JACHCA010000013.1"/>
</dbReference>
<dbReference type="Gene3D" id="3.30.530.20">
    <property type="match status" value="1"/>
</dbReference>
<accession>A0A841JII3</accession>
<dbReference type="InterPro" id="IPR023393">
    <property type="entry name" value="START-like_dom_sf"/>
</dbReference>
<dbReference type="SUPFAM" id="SSF55961">
    <property type="entry name" value="Bet v1-like"/>
    <property type="match status" value="1"/>
</dbReference>
<organism evidence="1 2">
    <name type="scientific">Mucilaginibacter lappiensis</name>
    <dbReference type="NCBI Taxonomy" id="354630"/>
    <lineage>
        <taxon>Bacteria</taxon>
        <taxon>Pseudomonadati</taxon>
        <taxon>Bacteroidota</taxon>
        <taxon>Sphingobacteriia</taxon>
        <taxon>Sphingobacteriales</taxon>
        <taxon>Sphingobacteriaceae</taxon>
        <taxon>Mucilaginibacter</taxon>
    </lineage>
</organism>
<sequence>MPVIELATHINAPIGKCFDLARNIDVHVASTRHTGETAIAGRISGLIELGEWVTWRAKHFGVWQTLTSKITELEYPNFFTDEMVQGAFRNFRHEHYFFAIKEETLMKDIFRYESSYGTIFDLVFLQNYMCSLLEKRNLVIKEIAEAPQPSEGDEY</sequence>
<protein>
    <submittedName>
        <fullName evidence="1">Ligand-binding SRPBCC domain-containing protein</fullName>
    </submittedName>
</protein>
<reference evidence="1 2" key="1">
    <citation type="submission" date="2020-08" db="EMBL/GenBank/DDBJ databases">
        <title>Genomic Encyclopedia of Type Strains, Phase IV (KMG-V): Genome sequencing to study the core and pangenomes of soil and plant-associated prokaryotes.</title>
        <authorList>
            <person name="Whitman W."/>
        </authorList>
    </citation>
    <scope>NUCLEOTIDE SEQUENCE [LARGE SCALE GENOMIC DNA]</scope>
    <source>
        <strain evidence="1 2">MP601</strain>
    </source>
</reference>
<name>A0A841JII3_9SPHI</name>
<dbReference type="CDD" id="cd07820">
    <property type="entry name" value="SRPBCC_3"/>
    <property type="match status" value="1"/>
</dbReference>
<evidence type="ECO:0000313" key="1">
    <source>
        <dbReference type="EMBL" id="MBB6130092.1"/>
    </source>
</evidence>
<dbReference type="AlphaFoldDB" id="A0A841JII3"/>